<keyword evidence="3" id="KW-0328">Glycosyltransferase</keyword>
<dbReference type="InterPro" id="IPR050519">
    <property type="entry name" value="Glycosyltransf_28_UgtP"/>
</dbReference>
<dbReference type="InterPro" id="IPR007235">
    <property type="entry name" value="Glyco_trans_28_C"/>
</dbReference>
<evidence type="ECO:0000256" key="3">
    <source>
        <dbReference type="ARBA" id="ARBA00022676"/>
    </source>
</evidence>
<sequence length="377" mass="42288">MEKILVLTETIGGSGHFQAARAIRKGLNRTKSGVKVEIVCGLPHFSRQLEGMIRKVYLSTLQHAPGLWGAVYNKEREFSDAFRLSLARVLSGKMRELLEIHRPAVVIATHAFCLGALAEVKDRMGWSLRLGAAITDFDVNGFWIHPAVDFYLVAHKRVAEKLIREFGVEDRRIYPTGIPIDPDFTELSLPKETLRMRMGIDPTAFTVLLMGGGVGLGPLDQTITQFRRDLPQSQLVVVTGKNRELYGRLQDRFHGDKKIYLFGYVDGMRDWMGASDLIVTKPGGMTSSEALATGLPILICRPIPGQEERNSRFLIRERVALRQDRPEAIPRHIHPLMQAPERWKAMGERALRLGCPRSSLDAAQIILDHLQQSTPSP</sequence>
<dbReference type="PANTHER" id="PTHR43025:SF3">
    <property type="entry name" value="MONOGALACTOSYLDIACYLGLYCEROL SYNTHASE 1, CHLOROPLASTIC"/>
    <property type="match status" value="1"/>
</dbReference>
<evidence type="ECO:0000313" key="7">
    <source>
        <dbReference type="EMBL" id="GGA35553.1"/>
    </source>
</evidence>
<dbReference type="Proteomes" id="UP000617979">
    <property type="component" value="Unassembled WGS sequence"/>
</dbReference>
<comment type="subcellular location">
    <subcellularLocation>
        <location evidence="1">Membrane</location>
    </subcellularLocation>
</comment>
<keyword evidence="4" id="KW-0808">Transferase</keyword>
<protein>
    <submittedName>
        <fullName evidence="7">UDP-glucuronosyltransferase</fullName>
    </submittedName>
</protein>
<dbReference type="PANTHER" id="PTHR43025">
    <property type="entry name" value="MONOGALACTOSYLDIACYLGLYCEROL SYNTHASE"/>
    <property type="match status" value="1"/>
</dbReference>
<accession>A0ABQ1G470</accession>
<proteinExistence type="inferred from homology"/>
<evidence type="ECO:0000256" key="2">
    <source>
        <dbReference type="ARBA" id="ARBA00006962"/>
    </source>
</evidence>
<organism evidence="7 8">
    <name type="scientific">Kroppenstedtia guangzhouensis</name>
    <dbReference type="NCBI Taxonomy" id="1274356"/>
    <lineage>
        <taxon>Bacteria</taxon>
        <taxon>Bacillati</taxon>
        <taxon>Bacillota</taxon>
        <taxon>Bacilli</taxon>
        <taxon>Bacillales</taxon>
        <taxon>Thermoactinomycetaceae</taxon>
        <taxon>Kroppenstedtia</taxon>
    </lineage>
</organism>
<dbReference type="EMBL" id="BMEX01000002">
    <property type="protein sequence ID" value="GGA35553.1"/>
    <property type="molecule type" value="Genomic_DNA"/>
</dbReference>
<name>A0ABQ1G470_9BACL</name>
<feature type="domain" description="Diacylglycerol glucosyltransferase N-terminal" evidence="6">
    <location>
        <begin position="16"/>
        <end position="180"/>
    </location>
</feature>
<dbReference type="Pfam" id="PF06925">
    <property type="entry name" value="MGDG_synth"/>
    <property type="match status" value="1"/>
</dbReference>
<reference evidence="8" key="1">
    <citation type="journal article" date="2019" name="Int. J. Syst. Evol. Microbiol.">
        <title>The Global Catalogue of Microorganisms (GCM) 10K type strain sequencing project: providing services to taxonomists for standard genome sequencing and annotation.</title>
        <authorList>
            <consortium name="The Broad Institute Genomics Platform"/>
            <consortium name="The Broad Institute Genome Sequencing Center for Infectious Disease"/>
            <person name="Wu L."/>
            <person name="Ma J."/>
        </authorList>
    </citation>
    <scope>NUCLEOTIDE SEQUENCE [LARGE SCALE GENOMIC DNA]</scope>
    <source>
        <strain evidence="8">CGMCC 1.12404</strain>
    </source>
</reference>
<keyword evidence="8" id="KW-1185">Reference proteome</keyword>
<gene>
    <name evidence="7" type="ORF">GCM10007416_05500</name>
</gene>
<dbReference type="Gene3D" id="3.40.50.2000">
    <property type="entry name" value="Glycogen Phosphorylase B"/>
    <property type="match status" value="1"/>
</dbReference>
<evidence type="ECO:0000313" key="8">
    <source>
        <dbReference type="Proteomes" id="UP000617979"/>
    </source>
</evidence>
<evidence type="ECO:0000256" key="4">
    <source>
        <dbReference type="ARBA" id="ARBA00022679"/>
    </source>
</evidence>
<comment type="similarity">
    <text evidence="2">Belongs to the glycosyltransferase 28 family.</text>
</comment>
<dbReference type="Pfam" id="PF04101">
    <property type="entry name" value="Glyco_tran_28_C"/>
    <property type="match status" value="1"/>
</dbReference>
<dbReference type="InterPro" id="IPR009695">
    <property type="entry name" value="Diacylglyc_glucosyltr_N"/>
</dbReference>
<evidence type="ECO:0000259" key="6">
    <source>
        <dbReference type="Pfam" id="PF06925"/>
    </source>
</evidence>
<evidence type="ECO:0000256" key="1">
    <source>
        <dbReference type="ARBA" id="ARBA00004370"/>
    </source>
</evidence>
<comment type="caution">
    <text evidence="7">The sequence shown here is derived from an EMBL/GenBank/DDBJ whole genome shotgun (WGS) entry which is preliminary data.</text>
</comment>
<dbReference type="RefSeq" id="WP_188429634.1">
    <property type="nucleotide sequence ID" value="NZ_BMEX01000002.1"/>
</dbReference>
<evidence type="ECO:0000259" key="5">
    <source>
        <dbReference type="Pfam" id="PF04101"/>
    </source>
</evidence>
<dbReference type="SUPFAM" id="SSF53756">
    <property type="entry name" value="UDP-Glycosyltransferase/glycogen phosphorylase"/>
    <property type="match status" value="1"/>
</dbReference>
<feature type="domain" description="Glycosyl transferase family 28 C-terminal" evidence="5">
    <location>
        <begin position="206"/>
        <end position="310"/>
    </location>
</feature>